<keyword evidence="2" id="KW-1185">Reference proteome</keyword>
<dbReference type="InterPro" id="IPR023811">
    <property type="entry name" value="CHP04076"/>
</dbReference>
<sequence length="124" mass="13420">MGTLENQDDGFELYDLRVEVICPPGERILCGAKAGDYFTLEGELLSLPPGQSISIYSLGTDGRAASVLPLLPAKQRVTHKNDWMTSDALVACPDPSCPSKLRITRTGIRKFSHSETTLVGLEGN</sequence>
<dbReference type="NCBIfam" id="TIGR04076">
    <property type="entry name" value="TIGR04076 family protein"/>
    <property type="match status" value="1"/>
</dbReference>
<name>A0A179HZ74_CORDF</name>
<evidence type="ECO:0000313" key="1">
    <source>
        <dbReference type="EMBL" id="OAQ95836.1"/>
    </source>
</evidence>
<dbReference type="AlphaFoldDB" id="A0A179HZ74"/>
<reference evidence="1 2" key="1">
    <citation type="submission" date="2016-03" db="EMBL/GenBank/DDBJ databases">
        <title>Fine-scale spatial genetic structure of a fungal parasite of coffee scale insects.</title>
        <authorList>
            <person name="Jackson D."/>
            <person name="Zemenick K.A."/>
            <person name="Malloure B."/>
            <person name="Quandt C.A."/>
            <person name="James T.Y."/>
        </authorList>
    </citation>
    <scope>NUCLEOTIDE SEQUENCE [LARGE SCALE GENOMIC DNA]</scope>
    <source>
        <strain evidence="1 2">UM487</strain>
    </source>
</reference>
<proteinExistence type="predicted"/>
<organism evidence="1 2">
    <name type="scientific">Cordyceps confragosa</name>
    <name type="common">Lecanicillium lecanii</name>
    <dbReference type="NCBI Taxonomy" id="2714763"/>
    <lineage>
        <taxon>Eukaryota</taxon>
        <taxon>Fungi</taxon>
        <taxon>Dikarya</taxon>
        <taxon>Ascomycota</taxon>
        <taxon>Pezizomycotina</taxon>
        <taxon>Sordariomycetes</taxon>
        <taxon>Hypocreomycetidae</taxon>
        <taxon>Hypocreales</taxon>
        <taxon>Cordycipitaceae</taxon>
        <taxon>Akanthomyces</taxon>
    </lineage>
</organism>
<accession>A0A179HZ74</accession>
<comment type="caution">
    <text evidence="1">The sequence shown here is derived from an EMBL/GenBank/DDBJ whole genome shotgun (WGS) entry which is preliminary data.</text>
</comment>
<dbReference type="OMA" id="MCGAKEG"/>
<dbReference type="Proteomes" id="UP000243081">
    <property type="component" value="Unassembled WGS sequence"/>
</dbReference>
<evidence type="ECO:0000313" key="2">
    <source>
        <dbReference type="Proteomes" id="UP000243081"/>
    </source>
</evidence>
<dbReference type="EMBL" id="LUKN01004552">
    <property type="protein sequence ID" value="OAQ95836.1"/>
    <property type="molecule type" value="Genomic_DNA"/>
</dbReference>
<gene>
    <name evidence="1" type="ORF">LLEC1_01375</name>
</gene>
<dbReference type="OrthoDB" id="2838513at2759"/>
<protein>
    <submittedName>
        <fullName evidence="1">Uncharacterized protein</fullName>
    </submittedName>
</protein>